<protein>
    <submittedName>
        <fullName evidence="1">Uncharacterized protein</fullName>
    </submittedName>
</protein>
<dbReference type="EMBL" id="GBXM01104094">
    <property type="protein sequence ID" value="JAH04483.1"/>
    <property type="molecule type" value="Transcribed_RNA"/>
</dbReference>
<accession>A0A0E9PKX3</accession>
<name>A0A0E9PKX3_ANGAN</name>
<dbReference type="AlphaFoldDB" id="A0A0E9PKX3"/>
<dbReference type="EMBL" id="GBXM01104294">
    <property type="protein sequence ID" value="JAH04283.1"/>
    <property type="molecule type" value="Transcribed_RNA"/>
</dbReference>
<reference evidence="1" key="1">
    <citation type="submission" date="2014-11" db="EMBL/GenBank/DDBJ databases">
        <authorList>
            <person name="Amaro Gonzalez C."/>
        </authorList>
    </citation>
    <scope>NUCLEOTIDE SEQUENCE</scope>
</reference>
<evidence type="ECO:0000313" key="1">
    <source>
        <dbReference type="EMBL" id="JAH04483.1"/>
    </source>
</evidence>
<sequence>MSDKQMINLWTHLSSSATSRI</sequence>
<organism evidence="1">
    <name type="scientific">Anguilla anguilla</name>
    <name type="common">European freshwater eel</name>
    <name type="synonym">Muraena anguilla</name>
    <dbReference type="NCBI Taxonomy" id="7936"/>
    <lineage>
        <taxon>Eukaryota</taxon>
        <taxon>Metazoa</taxon>
        <taxon>Chordata</taxon>
        <taxon>Craniata</taxon>
        <taxon>Vertebrata</taxon>
        <taxon>Euteleostomi</taxon>
        <taxon>Actinopterygii</taxon>
        <taxon>Neopterygii</taxon>
        <taxon>Teleostei</taxon>
        <taxon>Anguilliformes</taxon>
        <taxon>Anguillidae</taxon>
        <taxon>Anguilla</taxon>
    </lineage>
</organism>
<proteinExistence type="predicted"/>
<reference evidence="1" key="2">
    <citation type="journal article" date="2015" name="Fish Shellfish Immunol.">
        <title>Early steps in the European eel (Anguilla anguilla)-Vibrio vulnificus interaction in the gills: Role of the RtxA13 toxin.</title>
        <authorList>
            <person name="Callol A."/>
            <person name="Pajuelo D."/>
            <person name="Ebbesson L."/>
            <person name="Teles M."/>
            <person name="MacKenzie S."/>
            <person name="Amaro C."/>
        </authorList>
    </citation>
    <scope>NUCLEOTIDE SEQUENCE</scope>
</reference>